<dbReference type="InterPro" id="IPR000028">
    <property type="entry name" value="Chloroperoxidase"/>
</dbReference>
<accession>A0A7U2FDU0</accession>
<dbReference type="Pfam" id="PF01328">
    <property type="entry name" value="Peroxidase_2"/>
    <property type="match status" value="1"/>
</dbReference>
<organism evidence="2 3">
    <name type="scientific">Phaeosphaeria nodorum (strain SN15 / ATCC MYA-4574 / FGSC 10173)</name>
    <name type="common">Glume blotch fungus</name>
    <name type="synonym">Parastagonospora nodorum</name>
    <dbReference type="NCBI Taxonomy" id="321614"/>
    <lineage>
        <taxon>Eukaryota</taxon>
        <taxon>Fungi</taxon>
        <taxon>Dikarya</taxon>
        <taxon>Ascomycota</taxon>
        <taxon>Pezizomycotina</taxon>
        <taxon>Dothideomycetes</taxon>
        <taxon>Pleosporomycetidae</taxon>
        <taxon>Pleosporales</taxon>
        <taxon>Pleosporineae</taxon>
        <taxon>Phaeosphaeriaceae</taxon>
        <taxon>Parastagonospora</taxon>
    </lineage>
</organism>
<protein>
    <recommendedName>
        <fullName evidence="1">Heme haloperoxidase family profile domain-containing protein</fullName>
    </recommendedName>
</protein>
<dbReference type="Proteomes" id="UP000663193">
    <property type="component" value="Chromosome 12"/>
</dbReference>
<keyword evidence="3" id="KW-1185">Reference proteome</keyword>
<evidence type="ECO:0000313" key="2">
    <source>
        <dbReference type="EMBL" id="QRD01150.1"/>
    </source>
</evidence>
<evidence type="ECO:0000259" key="1">
    <source>
        <dbReference type="Pfam" id="PF01328"/>
    </source>
</evidence>
<evidence type="ECO:0000313" key="3">
    <source>
        <dbReference type="Proteomes" id="UP000663193"/>
    </source>
</evidence>
<dbReference type="AlphaFoldDB" id="A0A7U2FDU0"/>
<dbReference type="InterPro" id="IPR036851">
    <property type="entry name" value="Chloroperoxidase-like_sf"/>
</dbReference>
<dbReference type="Gene3D" id="1.10.489.10">
    <property type="entry name" value="Chloroperoxidase-like"/>
    <property type="match status" value="1"/>
</dbReference>
<gene>
    <name evidence="2" type="ORF">JI435_158020</name>
</gene>
<name>A0A7U2FDU0_PHANO</name>
<proteinExistence type="predicted"/>
<dbReference type="VEuPathDB" id="FungiDB:JI435_158020"/>
<reference evidence="3" key="1">
    <citation type="journal article" date="2021" name="BMC Genomics">
        <title>Chromosome-level genome assembly and manually-curated proteome of model necrotroph Parastagonospora nodorum Sn15 reveals a genome-wide trove of candidate effector homologs, and redundancy of virulence-related functions within an accessory chromosome.</title>
        <authorList>
            <person name="Bertazzoni S."/>
            <person name="Jones D.A.B."/>
            <person name="Phan H.T."/>
            <person name="Tan K.-C."/>
            <person name="Hane J.K."/>
        </authorList>
    </citation>
    <scope>NUCLEOTIDE SEQUENCE [LARGE SCALE GENOMIC DNA]</scope>
    <source>
        <strain evidence="3">SN15 / ATCC MYA-4574 / FGSC 10173)</strain>
    </source>
</reference>
<feature type="domain" description="Heme haloperoxidase family profile" evidence="1">
    <location>
        <begin position="6"/>
        <end position="100"/>
    </location>
</feature>
<dbReference type="GO" id="GO:0004601">
    <property type="term" value="F:peroxidase activity"/>
    <property type="evidence" value="ECO:0007669"/>
    <property type="project" value="InterPro"/>
</dbReference>
<sequence length="225" mass="24254">MPQGPNGYDLTVMHPFRGARYKDSVATNGRYWAGPLTHFAINTATYLFTYHFFANYSTEYPDGFLSEQTLKSFEGVSGERGSFKWKHGAERIPENWYRRQPGNDYGILNFALDAVGALQALPYMAVIGGNTGEPNTFTGVNIADLTGGVFNAATLLEGNNAMCFAFQAVHSAAPDILKGLLGNVVLAVSKLTDALDPILAQLGCPQMAKYDKSLLAKFPGAGAGL</sequence>
<dbReference type="EMBL" id="CP069034">
    <property type="protein sequence ID" value="QRD01150.1"/>
    <property type="molecule type" value="Genomic_DNA"/>
</dbReference>
<dbReference type="OrthoDB" id="407298at2759"/>